<dbReference type="InterPro" id="IPR027417">
    <property type="entry name" value="P-loop_NTPase"/>
</dbReference>
<dbReference type="Proteomes" id="UP001163152">
    <property type="component" value="Chromosome"/>
</dbReference>
<sequence>MPPVNQLSFFQPDPQQPTSVAEFAPYGWQGSIVQFLQLLPTDWLDKISSAYQRLYRQRPTATQRQAWLDSAEILQSQLTQFVETRSAAANWTLIFEYELPREGGRRPDLILLAVDQILVIEFKQKRSPSTADLDQVAAYARDLAEYHSASAHHHISAILIPTQCTASSRWQDEVLILNPNDIANYLSQLAANTASIAPINPDAWLSAEYQPLPTIVQAARHIFQHEPLPDIKRARSAGIPDLIAYLNRLVETAAQHHERHLVLITGVPGAGKTLVGLQFVYQAHLQSGDRQAVFLSGNAPLVAVLQYALKSRVFVQAARNFYIDHEVRQRKAPREHLIVFDEAQRAWDAERMAEKYGIQSAAAGTVLSIAERSPNWGVVVGLIGEGQQIHVGEEDGIEQWNQGLMQVQSEWHVHCPPEPAHHFTAVSPDRLHAEPMFNLTTSLRSHLASDVQTWVAHLLSGNFEAATQLMPSLISSGFDAYLTRDLEAAKTYCRDRYVTQSNKRYGLLASSRAHNLSQYGIANDYKATQRVKVGPWYIDPPDSPLSCCAFADVVTEFGCQGLELDLPIIGWGNDLRWQESTWVTTSRQRQVRDPLRLRLNSYRVLLTRGRDGFIVFIPPDANMNQTYEVVRSAGLRLLG</sequence>
<evidence type="ECO:0000313" key="2">
    <source>
        <dbReference type="EMBL" id="WAL62695.1"/>
    </source>
</evidence>
<accession>A0A9E8ZFY6</accession>
<gene>
    <name evidence="2" type="ORF">OXH18_12095</name>
</gene>
<proteinExistence type="predicted"/>
<dbReference type="EMBL" id="CP113797">
    <property type="protein sequence ID" value="WAL62695.1"/>
    <property type="molecule type" value="Genomic_DNA"/>
</dbReference>
<dbReference type="KEGG" id="tsin:OXH18_12095"/>
<dbReference type="AlphaFoldDB" id="A0A9E8ZFY6"/>
<organism evidence="2 3">
    <name type="scientific">Thermocoleostomius sinensis A174</name>
    <dbReference type="NCBI Taxonomy" id="2016057"/>
    <lineage>
        <taxon>Bacteria</taxon>
        <taxon>Bacillati</taxon>
        <taxon>Cyanobacteriota</taxon>
        <taxon>Cyanophyceae</taxon>
        <taxon>Oculatellales</taxon>
        <taxon>Oculatellaceae</taxon>
        <taxon>Thermocoleostomius</taxon>
    </lineage>
</organism>
<feature type="domain" description="Schlafen group 3-like DNA/RNA helicase" evidence="1">
    <location>
        <begin position="259"/>
        <end position="618"/>
    </location>
</feature>
<evidence type="ECO:0000313" key="3">
    <source>
        <dbReference type="Proteomes" id="UP001163152"/>
    </source>
</evidence>
<dbReference type="Pfam" id="PF09848">
    <property type="entry name" value="SLFN-g3_helicase"/>
    <property type="match status" value="1"/>
</dbReference>
<keyword evidence="3" id="KW-1185">Reference proteome</keyword>
<dbReference type="RefSeq" id="WP_268613033.1">
    <property type="nucleotide sequence ID" value="NZ_CP113797.1"/>
</dbReference>
<dbReference type="SUPFAM" id="SSF52540">
    <property type="entry name" value="P-loop containing nucleoside triphosphate hydrolases"/>
    <property type="match status" value="1"/>
</dbReference>
<protein>
    <submittedName>
        <fullName evidence="2">DUF2075 domain-containing protein</fullName>
    </submittedName>
</protein>
<name>A0A9E8ZFY6_9CYAN</name>
<dbReference type="InterPro" id="IPR018647">
    <property type="entry name" value="SLFN_3-like_DNA/RNA_helicase"/>
</dbReference>
<reference evidence="2" key="1">
    <citation type="submission" date="2022-12" db="EMBL/GenBank/DDBJ databases">
        <title>Polyphasic identification of a Novel Hot-Spring Cyanobacterium Ocullathermofonsia sinensis gen nov. sp. nov. and Genomic Insights on its Adaptations to the Thermal Habitat.</title>
        <authorList>
            <person name="Daroch M."/>
            <person name="Tang J."/>
            <person name="Jiang Y."/>
        </authorList>
    </citation>
    <scope>NUCLEOTIDE SEQUENCE</scope>
    <source>
        <strain evidence="2">PKUAC-SCTA174</strain>
    </source>
</reference>
<dbReference type="Gene3D" id="3.40.50.300">
    <property type="entry name" value="P-loop containing nucleotide triphosphate hydrolases"/>
    <property type="match status" value="1"/>
</dbReference>
<evidence type="ECO:0000259" key="1">
    <source>
        <dbReference type="Pfam" id="PF09848"/>
    </source>
</evidence>